<dbReference type="AlphaFoldDB" id="A0A6A5BW56"/>
<dbReference type="GeneID" id="68119349"/>
<organism evidence="3 4">
    <name type="scientific">Naegleria fowleri</name>
    <name type="common">Brain eating amoeba</name>
    <dbReference type="NCBI Taxonomy" id="5763"/>
    <lineage>
        <taxon>Eukaryota</taxon>
        <taxon>Discoba</taxon>
        <taxon>Heterolobosea</taxon>
        <taxon>Tetramitia</taxon>
        <taxon>Eutetramitia</taxon>
        <taxon>Vahlkampfiidae</taxon>
        <taxon>Naegleria</taxon>
    </lineage>
</organism>
<evidence type="ECO:0000256" key="2">
    <source>
        <dbReference type="SAM" id="Phobius"/>
    </source>
</evidence>
<gene>
    <name evidence="3" type="ORF">FDP41_012134</name>
</gene>
<dbReference type="EMBL" id="VFQX01000013">
    <property type="protein sequence ID" value="KAF0981477.1"/>
    <property type="molecule type" value="Genomic_DNA"/>
</dbReference>
<dbReference type="VEuPathDB" id="AmoebaDB:NF0046540"/>
<dbReference type="OMA" id="NCAKEVI"/>
<reference evidence="3 4" key="1">
    <citation type="journal article" date="2019" name="Sci. Rep.">
        <title>Nanopore sequencing improves the draft genome of the human pathogenic amoeba Naegleria fowleri.</title>
        <authorList>
            <person name="Liechti N."/>
            <person name="Schurch N."/>
            <person name="Bruggmann R."/>
            <person name="Wittwer M."/>
        </authorList>
    </citation>
    <scope>NUCLEOTIDE SEQUENCE [LARGE SCALE GENOMIC DNA]</scope>
    <source>
        <strain evidence="3 4">ATCC 30894</strain>
    </source>
</reference>
<keyword evidence="2" id="KW-1133">Transmembrane helix</keyword>
<dbReference type="RefSeq" id="XP_044566190.1">
    <property type="nucleotide sequence ID" value="XM_044702620.1"/>
</dbReference>
<proteinExistence type="predicted"/>
<protein>
    <submittedName>
        <fullName evidence="3">Uncharacterized protein</fullName>
    </submittedName>
</protein>
<name>A0A6A5BW56_NAEFO</name>
<comment type="caution">
    <text evidence="3">The sequence shown here is derived from an EMBL/GenBank/DDBJ whole genome shotgun (WGS) entry which is preliminary data.</text>
</comment>
<evidence type="ECO:0000313" key="4">
    <source>
        <dbReference type="Proteomes" id="UP000444721"/>
    </source>
</evidence>
<accession>A0A6A5BW56</accession>
<keyword evidence="4" id="KW-1185">Reference proteome</keyword>
<dbReference type="Proteomes" id="UP000444721">
    <property type="component" value="Unassembled WGS sequence"/>
</dbReference>
<evidence type="ECO:0000313" key="3">
    <source>
        <dbReference type="EMBL" id="KAF0981477.1"/>
    </source>
</evidence>
<dbReference type="OrthoDB" id="10388749at2759"/>
<keyword evidence="2" id="KW-0472">Membrane</keyword>
<evidence type="ECO:0000256" key="1">
    <source>
        <dbReference type="SAM" id="MobiDB-lite"/>
    </source>
</evidence>
<feature type="region of interest" description="Disordered" evidence="1">
    <location>
        <begin position="51"/>
        <end position="70"/>
    </location>
</feature>
<dbReference type="VEuPathDB" id="AmoebaDB:FDP41_012134"/>
<sequence length="544" mass="63178">MQRDDDDERNVSNNNNNQHNNNRKYLAIMVIIQLFLYMYFQIRQQQEQHKHLISSSSSSESKSTNGVSPTSLFGQIGTNHYFYSSRMNKWVANVAKDPRERTLLKIAAHIYFLPLKRYVYNLIGDEDDPFEKTTQYIRFSQFLYPDLEHLMGVGNEKFDSQSHDEFDFFRSPPSDDIIYEKPVTRCDIEIFISKSCLRTKIPQEKTENKDELQANMNEKLKNLRDAYLKETLQDTKKLQFLKQLNSMNMQKQYSQKAHVEDSIQQIDTLREESITISHSHSKTTKDQSKMHVTDILNVIPQSNAKNNNLEIIQEHFNQISMKYANNSNSNSDNHSSPSRVEFMISLKQKAIALMLQTLEDLKDIPAKNGNLQLNPKTGDLSPNQLIPSIYLVIASNPQFIKSWFSFKAEVDFNSVSQRRLVKQLNTLIQGRDLMVQFELSTLNCNARCRRAFIQAYHILSKCDKFQKVTFNIVNNDKYRGKSNTRVMDLSISIFTSEGNIYENINGLKCTAKKNHYNCAKEVIHSLQGAVRDENNNKKKELLNT</sequence>
<feature type="transmembrane region" description="Helical" evidence="2">
    <location>
        <begin position="25"/>
        <end position="42"/>
    </location>
</feature>
<feature type="compositionally biased region" description="Low complexity" evidence="1">
    <location>
        <begin position="54"/>
        <end position="63"/>
    </location>
</feature>
<dbReference type="VEuPathDB" id="AmoebaDB:NfTy_038300"/>
<keyword evidence="2" id="KW-0812">Transmembrane</keyword>